<dbReference type="GO" id="GO:0005524">
    <property type="term" value="F:ATP binding"/>
    <property type="evidence" value="ECO:0007669"/>
    <property type="project" value="UniProtKB-UniRule"/>
</dbReference>
<dbReference type="GO" id="GO:0006099">
    <property type="term" value="P:tricarboxylic acid cycle"/>
    <property type="evidence" value="ECO:0007669"/>
    <property type="project" value="UniProtKB-UniRule"/>
</dbReference>
<dbReference type="FunFam" id="3.40.50.261:FF:000001">
    <property type="entry name" value="Succinate--CoA ligase [ADP-forming] subunit beta"/>
    <property type="match status" value="1"/>
</dbReference>
<feature type="binding site" evidence="7">
    <location>
        <begin position="57"/>
        <end position="59"/>
    </location>
    <ligand>
        <name>ATP</name>
        <dbReference type="ChEBI" id="CHEBI:30616"/>
    </ligand>
</feature>
<feature type="binding site" evidence="7">
    <location>
        <position position="273"/>
    </location>
    <ligand>
        <name>substrate</name>
        <note>ligand shared with subunit alpha</note>
    </ligand>
</feature>
<dbReference type="NCBIfam" id="NF001913">
    <property type="entry name" value="PRK00696.1"/>
    <property type="match status" value="1"/>
</dbReference>
<feature type="binding site" evidence="7">
    <location>
        <position position="222"/>
    </location>
    <ligand>
        <name>Mg(2+)</name>
        <dbReference type="ChEBI" id="CHEBI:18420"/>
    </ligand>
</feature>
<dbReference type="Proteomes" id="UP000244956">
    <property type="component" value="Unassembled WGS sequence"/>
</dbReference>
<comment type="similarity">
    <text evidence="1 7">Belongs to the succinate/malate CoA ligase beta subunit family.</text>
</comment>
<keyword evidence="11" id="KW-1185">Reference proteome</keyword>
<evidence type="ECO:0000256" key="1">
    <source>
        <dbReference type="ARBA" id="ARBA00009182"/>
    </source>
</evidence>
<dbReference type="NCBIfam" id="TIGR01016">
    <property type="entry name" value="sucCoAbeta"/>
    <property type="match status" value="1"/>
</dbReference>
<dbReference type="UniPathway" id="UPA00223">
    <property type="reaction ID" value="UER00999"/>
</dbReference>
<dbReference type="SUPFAM" id="SSF56059">
    <property type="entry name" value="Glutathione synthetase ATP-binding domain-like"/>
    <property type="match status" value="1"/>
</dbReference>
<evidence type="ECO:0000313" key="10">
    <source>
        <dbReference type="EMBL" id="PWD99273.1"/>
    </source>
</evidence>
<dbReference type="GO" id="GO:0005829">
    <property type="term" value="C:cytosol"/>
    <property type="evidence" value="ECO:0007669"/>
    <property type="project" value="TreeGrafter"/>
</dbReference>
<keyword evidence="4 7" id="KW-0479">Metal-binding</keyword>
<dbReference type="GO" id="GO:0042709">
    <property type="term" value="C:succinate-CoA ligase complex"/>
    <property type="evidence" value="ECO:0007669"/>
    <property type="project" value="TreeGrafter"/>
</dbReference>
<feature type="binding site" evidence="7">
    <location>
        <position position="106"/>
    </location>
    <ligand>
        <name>ATP</name>
        <dbReference type="ChEBI" id="CHEBI:30616"/>
    </ligand>
</feature>
<dbReference type="EMBL" id="QEWP01000008">
    <property type="protein sequence ID" value="PWD99273.1"/>
    <property type="molecule type" value="Genomic_DNA"/>
</dbReference>
<dbReference type="InterPro" id="IPR017866">
    <property type="entry name" value="Succ-CoA_synthase_bsu_CS"/>
</dbReference>
<dbReference type="InterPro" id="IPR016102">
    <property type="entry name" value="Succinyl-CoA_synth-like"/>
</dbReference>
<dbReference type="PROSITE" id="PS01217">
    <property type="entry name" value="SUCCINYL_COA_LIG_3"/>
    <property type="match status" value="1"/>
</dbReference>
<dbReference type="GO" id="GO:0004775">
    <property type="term" value="F:succinate-CoA ligase (ADP-forming) activity"/>
    <property type="evidence" value="ECO:0007669"/>
    <property type="project" value="UniProtKB-UniRule"/>
</dbReference>
<dbReference type="RefSeq" id="WP_109264673.1">
    <property type="nucleotide sequence ID" value="NZ_QEWP01000008.1"/>
</dbReference>
<dbReference type="HAMAP" id="MF_00558">
    <property type="entry name" value="Succ_CoA_beta"/>
    <property type="match status" value="1"/>
</dbReference>
<feature type="binding site" evidence="7">
    <location>
        <begin position="330"/>
        <end position="332"/>
    </location>
    <ligand>
        <name>substrate</name>
        <note>ligand shared with subunit alpha</note>
    </ligand>
</feature>
<comment type="catalytic activity">
    <reaction evidence="7">
        <text>GTP + succinate + CoA = succinyl-CoA + GDP + phosphate</text>
        <dbReference type="Rhea" id="RHEA:22120"/>
        <dbReference type="ChEBI" id="CHEBI:30031"/>
        <dbReference type="ChEBI" id="CHEBI:37565"/>
        <dbReference type="ChEBI" id="CHEBI:43474"/>
        <dbReference type="ChEBI" id="CHEBI:57287"/>
        <dbReference type="ChEBI" id="CHEBI:57292"/>
        <dbReference type="ChEBI" id="CHEBI:58189"/>
    </reaction>
</comment>
<keyword evidence="3 7" id="KW-0436">Ligase</keyword>
<evidence type="ECO:0000259" key="8">
    <source>
        <dbReference type="Pfam" id="PF00549"/>
    </source>
</evidence>
<evidence type="ECO:0000256" key="3">
    <source>
        <dbReference type="ARBA" id="ARBA00022598"/>
    </source>
</evidence>
<dbReference type="GO" id="GO:0004776">
    <property type="term" value="F:succinate-CoA ligase (GDP-forming) activity"/>
    <property type="evidence" value="ECO:0007669"/>
    <property type="project" value="RHEA"/>
</dbReference>
<dbReference type="FunFam" id="3.30.470.20:FF:000002">
    <property type="entry name" value="Succinate--CoA ligase [ADP-forming] subunit beta"/>
    <property type="match status" value="1"/>
</dbReference>
<protein>
    <recommendedName>
        <fullName evidence="7">Succinate--CoA ligase [ADP-forming] subunit beta</fullName>
        <ecNumber evidence="7">6.2.1.5</ecNumber>
    </recommendedName>
    <alternativeName>
        <fullName evidence="7">Succinyl-CoA synthetase subunit beta</fullName>
        <shortName evidence="7">SCS-beta</shortName>
    </alternativeName>
</protein>
<comment type="subunit">
    <text evidence="7">Heterotetramer of two alpha and two beta subunits.</text>
</comment>
<dbReference type="InterPro" id="IPR005811">
    <property type="entry name" value="SUCC_ACL_C"/>
</dbReference>
<comment type="caution">
    <text evidence="7">Lacks conserved residue(s) required for the propagation of feature annotation.</text>
</comment>
<dbReference type="FunFam" id="3.30.1490.20:FF:000002">
    <property type="entry name" value="Succinate--CoA ligase [ADP-forming] subunit beta"/>
    <property type="match status" value="1"/>
</dbReference>
<dbReference type="Gene3D" id="3.30.470.20">
    <property type="entry name" value="ATP-grasp fold, B domain"/>
    <property type="match status" value="1"/>
</dbReference>
<dbReference type="OrthoDB" id="9802602at2"/>
<dbReference type="Gene3D" id="3.40.50.261">
    <property type="entry name" value="Succinyl-CoA synthetase domains"/>
    <property type="match status" value="1"/>
</dbReference>
<gene>
    <name evidence="7" type="primary">sucC</name>
    <name evidence="10" type="ORF">DDZ16_11810</name>
</gene>
<proteinExistence type="inferred from homology"/>
<accession>A0A2U2B8A3</accession>
<evidence type="ECO:0000256" key="7">
    <source>
        <dbReference type="HAMAP-Rule" id="MF_00558"/>
    </source>
</evidence>
<evidence type="ECO:0000256" key="2">
    <source>
        <dbReference type="ARBA" id="ARBA00022532"/>
    </source>
</evidence>
<feature type="domain" description="ATP-citrate synthase/succinyl-CoA ligase C-terminal" evidence="8">
    <location>
        <begin position="271"/>
        <end position="388"/>
    </location>
</feature>
<dbReference type="PANTHER" id="PTHR11815:SF10">
    <property type="entry name" value="SUCCINATE--COA LIGASE [GDP-FORMING] SUBUNIT BETA, MITOCHONDRIAL"/>
    <property type="match status" value="1"/>
</dbReference>
<keyword evidence="5 7" id="KW-0547">Nucleotide-binding</keyword>
<feature type="binding site" evidence="7">
    <location>
        <position position="116"/>
    </location>
    <ligand>
        <name>ATP</name>
        <dbReference type="ChEBI" id="CHEBI:30616"/>
    </ligand>
</feature>
<dbReference type="GO" id="GO:0006104">
    <property type="term" value="P:succinyl-CoA metabolic process"/>
    <property type="evidence" value="ECO:0007669"/>
    <property type="project" value="TreeGrafter"/>
</dbReference>
<comment type="caution">
    <text evidence="10">The sequence shown here is derived from an EMBL/GenBank/DDBJ whole genome shotgun (WGS) entry which is preliminary data.</text>
</comment>
<keyword evidence="2 7" id="KW-0816">Tricarboxylic acid cycle</keyword>
<comment type="function">
    <text evidence="7">Succinyl-CoA synthetase functions in the citric acid cycle (TCA), coupling the hydrolysis of succinyl-CoA to the synthesis of either ATP or GTP and thus represents the only step of substrate-level phosphorylation in the TCA. The beta subunit provides nucleotide specificity of the enzyme and binds the substrate succinate, while the binding sites for coenzyme A and phosphate are found in the alpha subunit.</text>
</comment>
<evidence type="ECO:0000256" key="6">
    <source>
        <dbReference type="ARBA" id="ARBA00022842"/>
    </source>
</evidence>
<feature type="binding site" evidence="7">
    <location>
        <position position="208"/>
    </location>
    <ligand>
        <name>Mg(2+)</name>
        <dbReference type="ChEBI" id="CHEBI:18420"/>
    </ligand>
</feature>
<sequence>MNIHEYQAKAILKKHGVTIQEGITASTPNEAVDAAKKLQEETGTQWWVLKAQIHAGGRGKGGGVKLAKSLEEVAKIAEGMIGMQLVTHQTGPEGRKVHKILVAQDVYYPGPSGKMEFYMGVLLNRQTGKNTVMYSTEGGVDIEDVADKTPELIFKEEVDPATGILPFQARKIAFNLGLSGQAFKQMTRFVQSLYEAYVSVDASLFEINPVLKATDDKILAVDAKVGLDDNALFRHPELAAMRDLSEEDATEVEAGKHNLNFVKLDGNVGCMVNGAGLAMATMDIIKLSGGDPANFLDVGGGANAQTVEAGLRIILDDPAVKAVLINVFGGIVRCDRVAAGVVEAYKKLGNIQVPVIVRLQGTNAEEGKEVIDNSGLKVRSAISLKEAADIVKEVV</sequence>
<dbReference type="InterPro" id="IPR013815">
    <property type="entry name" value="ATP_grasp_subdomain_1"/>
</dbReference>
<dbReference type="PIRSF" id="PIRSF001554">
    <property type="entry name" value="SucCS_beta"/>
    <property type="match status" value="1"/>
</dbReference>
<organism evidence="10 11">
    <name type="scientific">Marinilabilia rubra</name>
    <dbReference type="NCBI Taxonomy" id="2162893"/>
    <lineage>
        <taxon>Bacteria</taxon>
        <taxon>Pseudomonadati</taxon>
        <taxon>Bacteroidota</taxon>
        <taxon>Bacteroidia</taxon>
        <taxon>Marinilabiliales</taxon>
        <taxon>Marinilabiliaceae</taxon>
        <taxon>Marinilabilia</taxon>
    </lineage>
</organism>
<comment type="catalytic activity">
    <reaction evidence="7">
        <text>succinate + ATP + CoA = succinyl-CoA + ADP + phosphate</text>
        <dbReference type="Rhea" id="RHEA:17661"/>
        <dbReference type="ChEBI" id="CHEBI:30031"/>
        <dbReference type="ChEBI" id="CHEBI:30616"/>
        <dbReference type="ChEBI" id="CHEBI:43474"/>
        <dbReference type="ChEBI" id="CHEBI:57287"/>
        <dbReference type="ChEBI" id="CHEBI:57292"/>
        <dbReference type="ChEBI" id="CHEBI:456216"/>
        <dbReference type="EC" id="6.2.1.5"/>
    </reaction>
</comment>
<comment type="pathway">
    <text evidence="7">Carbohydrate metabolism; tricarboxylic acid cycle; succinate from succinyl-CoA (ligase route): step 1/1.</text>
</comment>
<dbReference type="InterPro" id="IPR005809">
    <property type="entry name" value="Succ_CoA_ligase-like_bsu"/>
</dbReference>
<reference evidence="10 11" key="1">
    <citation type="submission" date="2018-05" db="EMBL/GenBank/DDBJ databases">
        <title>Marinilabilia rubrum sp. nov., isolated from saltern sediment.</title>
        <authorList>
            <person name="Zhang R."/>
        </authorList>
    </citation>
    <scope>NUCLEOTIDE SEQUENCE [LARGE SCALE GENOMIC DNA]</scope>
    <source>
        <strain evidence="10 11">WTE16</strain>
    </source>
</reference>
<evidence type="ECO:0000259" key="9">
    <source>
        <dbReference type="Pfam" id="PF08442"/>
    </source>
</evidence>
<keyword evidence="7" id="KW-0067">ATP-binding</keyword>
<name>A0A2U2B8A3_9BACT</name>
<dbReference type="Pfam" id="PF00549">
    <property type="entry name" value="Ligase_CoA"/>
    <property type="match status" value="1"/>
</dbReference>
<feature type="binding site" evidence="7">
    <location>
        <position position="50"/>
    </location>
    <ligand>
        <name>ATP</name>
        <dbReference type="ChEBI" id="CHEBI:30616"/>
    </ligand>
</feature>
<dbReference type="GO" id="GO:0000287">
    <property type="term" value="F:magnesium ion binding"/>
    <property type="evidence" value="ECO:0007669"/>
    <property type="project" value="UniProtKB-UniRule"/>
</dbReference>
<dbReference type="Pfam" id="PF08442">
    <property type="entry name" value="ATP-grasp_2"/>
    <property type="match status" value="1"/>
</dbReference>
<keyword evidence="6 7" id="KW-0460">Magnesium</keyword>
<feature type="domain" description="ATP-grasp fold succinyl-CoA synthetase-type" evidence="9">
    <location>
        <begin position="2"/>
        <end position="210"/>
    </location>
</feature>
<dbReference type="EC" id="6.2.1.5" evidence="7"/>
<comment type="cofactor">
    <cofactor evidence="7">
        <name>Mg(2+)</name>
        <dbReference type="ChEBI" id="CHEBI:18420"/>
    </cofactor>
    <text evidence="7">Binds 1 Mg(2+) ion per subunit.</text>
</comment>
<dbReference type="InterPro" id="IPR013650">
    <property type="entry name" value="ATP-grasp_succ-CoA_synth-type"/>
</dbReference>
<evidence type="ECO:0000256" key="4">
    <source>
        <dbReference type="ARBA" id="ARBA00022723"/>
    </source>
</evidence>
<dbReference type="PANTHER" id="PTHR11815">
    <property type="entry name" value="SUCCINYL-COA SYNTHETASE BETA CHAIN"/>
    <property type="match status" value="1"/>
</dbReference>
<dbReference type="SUPFAM" id="SSF52210">
    <property type="entry name" value="Succinyl-CoA synthetase domains"/>
    <property type="match status" value="1"/>
</dbReference>
<dbReference type="Gene3D" id="3.30.1490.20">
    <property type="entry name" value="ATP-grasp fold, A domain"/>
    <property type="match status" value="1"/>
</dbReference>
<dbReference type="AlphaFoldDB" id="A0A2U2B8A3"/>
<evidence type="ECO:0000256" key="5">
    <source>
        <dbReference type="ARBA" id="ARBA00022741"/>
    </source>
</evidence>
<evidence type="ECO:0000313" key="11">
    <source>
        <dbReference type="Proteomes" id="UP000244956"/>
    </source>
</evidence>